<evidence type="ECO:0000256" key="4">
    <source>
        <dbReference type="ARBA" id="ARBA00023125"/>
    </source>
</evidence>
<dbReference type="SUPFAM" id="SSF46785">
    <property type="entry name" value="Winged helix' DNA-binding domain"/>
    <property type="match status" value="1"/>
</dbReference>
<dbReference type="PROSITE" id="PS50995">
    <property type="entry name" value="HTH_MARR_2"/>
    <property type="match status" value="1"/>
</dbReference>
<protein>
    <submittedName>
        <fullName evidence="7">MarR family transcriptional regulator</fullName>
    </submittedName>
</protein>
<accession>A0AB39V124</accession>
<evidence type="ECO:0000256" key="3">
    <source>
        <dbReference type="ARBA" id="ARBA00023015"/>
    </source>
</evidence>
<dbReference type="PANTHER" id="PTHR33164:SF5">
    <property type="entry name" value="ORGANIC HYDROPEROXIDE RESISTANCE TRANSCRIPTIONAL REGULATOR"/>
    <property type="match status" value="1"/>
</dbReference>
<comment type="subcellular location">
    <subcellularLocation>
        <location evidence="1">Cytoplasm</location>
    </subcellularLocation>
</comment>
<keyword evidence="5" id="KW-0804">Transcription</keyword>
<dbReference type="EMBL" id="CP154858">
    <property type="protein sequence ID" value="XDT73998.1"/>
    <property type="molecule type" value="Genomic_DNA"/>
</dbReference>
<keyword evidence="2" id="KW-0963">Cytoplasm</keyword>
<feature type="domain" description="HTH marR-type" evidence="6">
    <location>
        <begin position="1"/>
        <end position="127"/>
    </location>
</feature>
<name>A0AB39V124_9GAMM</name>
<proteinExistence type="predicted"/>
<dbReference type="InterPro" id="IPR000835">
    <property type="entry name" value="HTH_MarR-typ"/>
</dbReference>
<evidence type="ECO:0000256" key="1">
    <source>
        <dbReference type="ARBA" id="ARBA00004496"/>
    </source>
</evidence>
<dbReference type="InterPro" id="IPR055166">
    <property type="entry name" value="Transc_reg_Sar_Rot_HTH"/>
</dbReference>
<dbReference type="GO" id="GO:0003700">
    <property type="term" value="F:DNA-binding transcription factor activity"/>
    <property type="evidence" value="ECO:0007669"/>
    <property type="project" value="InterPro"/>
</dbReference>
<evidence type="ECO:0000256" key="2">
    <source>
        <dbReference type="ARBA" id="ARBA00022490"/>
    </source>
</evidence>
<dbReference type="GO" id="GO:0003677">
    <property type="term" value="F:DNA binding"/>
    <property type="evidence" value="ECO:0007669"/>
    <property type="project" value="UniProtKB-KW"/>
</dbReference>
<dbReference type="GO" id="GO:0006950">
    <property type="term" value="P:response to stress"/>
    <property type="evidence" value="ECO:0007669"/>
    <property type="project" value="TreeGrafter"/>
</dbReference>
<dbReference type="InterPro" id="IPR039422">
    <property type="entry name" value="MarR/SlyA-like"/>
</dbReference>
<dbReference type="SMART" id="SM00347">
    <property type="entry name" value="HTH_MARR"/>
    <property type="match status" value="1"/>
</dbReference>
<gene>
    <name evidence="7" type="ORF">AAIA72_04630</name>
</gene>
<dbReference type="Pfam" id="PF22381">
    <property type="entry name" value="Staph_reg_Sar_Rot"/>
    <property type="match status" value="1"/>
</dbReference>
<dbReference type="GO" id="GO:0005737">
    <property type="term" value="C:cytoplasm"/>
    <property type="evidence" value="ECO:0007669"/>
    <property type="project" value="UniProtKB-SubCell"/>
</dbReference>
<organism evidence="7">
    <name type="scientific">Thermohahella caldifontis</name>
    <dbReference type="NCBI Taxonomy" id="3142973"/>
    <lineage>
        <taxon>Bacteria</taxon>
        <taxon>Pseudomonadati</taxon>
        <taxon>Pseudomonadota</taxon>
        <taxon>Gammaproteobacteria</taxon>
        <taxon>Oceanospirillales</taxon>
        <taxon>Hahellaceae</taxon>
        <taxon>Thermohahella</taxon>
    </lineage>
</organism>
<sequence>MTALYRPLLRDLGLTYPQYLVMLVLWEDAVGEGVPVSHICRRLKLDTGTVTPLLKRLAEMGLIVRQREADDERRVLISLTTAGKDLHIRAEAVPRQLLCATGADPEMVSKWRDELRQLLAVLERESGSAGG</sequence>
<dbReference type="Gene3D" id="1.10.10.10">
    <property type="entry name" value="Winged helix-like DNA-binding domain superfamily/Winged helix DNA-binding domain"/>
    <property type="match status" value="1"/>
</dbReference>
<keyword evidence="3" id="KW-0805">Transcription regulation</keyword>
<reference evidence="7" key="1">
    <citation type="submission" date="2024-05" db="EMBL/GenBank/DDBJ databases">
        <title>Genome sequencing of novel strain.</title>
        <authorList>
            <person name="Ganbat D."/>
            <person name="Ganbat S."/>
            <person name="Lee S.-J."/>
        </authorList>
    </citation>
    <scope>NUCLEOTIDE SEQUENCE</scope>
    <source>
        <strain evidence="7">SMD15-11</strain>
    </source>
</reference>
<dbReference type="InterPro" id="IPR036388">
    <property type="entry name" value="WH-like_DNA-bd_sf"/>
</dbReference>
<dbReference type="PANTHER" id="PTHR33164">
    <property type="entry name" value="TRANSCRIPTIONAL REGULATOR, MARR FAMILY"/>
    <property type="match status" value="1"/>
</dbReference>
<dbReference type="AlphaFoldDB" id="A0AB39V124"/>
<dbReference type="KEGG" id="tcd:AAIA72_04630"/>
<evidence type="ECO:0000259" key="6">
    <source>
        <dbReference type="PROSITE" id="PS50995"/>
    </source>
</evidence>
<evidence type="ECO:0000256" key="5">
    <source>
        <dbReference type="ARBA" id="ARBA00023163"/>
    </source>
</evidence>
<keyword evidence="4" id="KW-0238">DNA-binding</keyword>
<evidence type="ECO:0000313" key="7">
    <source>
        <dbReference type="EMBL" id="XDT73998.1"/>
    </source>
</evidence>
<dbReference type="InterPro" id="IPR036390">
    <property type="entry name" value="WH_DNA-bd_sf"/>
</dbReference>